<evidence type="ECO:0000256" key="3">
    <source>
        <dbReference type="ARBA" id="ARBA00012438"/>
    </source>
</evidence>
<comment type="catalytic activity">
    <reaction evidence="1">
        <text>ATP + protein L-histidine = ADP + protein N-phospho-L-histidine.</text>
        <dbReference type="EC" id="2.7.13.3"/>
    </reaction>
</comment>
<feature type="domain" description="PAS" evidence="12">
    <location>
        <begin position="1050"/>
        <end position="1120"/>
    </location>
</feature>
<dbReference type="InterPro" id="IPR013656">
    <property type="entry name" value="PAS_4"/>
</dbReference>
<dbReference type="InterPro" id="IPR001610">
    <property type="entry name" value="PAC"/>
</dbReference>
<keyword evidence="4 8" id="KW-0597">Phosphoprotein</keyword>
<organism evidence="14 15">
    <name type="scientific">Gloeothece verrucosa (strain PCC 7822)</name>
    <name type="common">Cyanothece sp. (strain PCC 7822)</name>
    <dbReference type="NCBI Taxonomy" id="497965"/>
    <lineage>
        <taxon>Bacteria</taxon>
        <taxon>Bacillati</taxon>
        <taxon>Cyanobacteriota</taxon>
        <taxon>Cyanophyceae</taxon>
        <taxon>Oscillatoriophycideae</taxon>
        <taxon>Chroococcales</taxon>
        <taxon>Aphanothecaceae</taxon>
        <taxon>Gloeothece</taxon>
        <taxon>Gloeothece verrucosa</taxon>
    </lineage>
</organism>
<dbReference type="SMART" id="SM00091">
    <property type="entry name" value="PAS"/>
    <property type="match status" value="5"/>
</dbReference>
<evidence type="ECO:0000256" key="4">
    <source>
        <dbReference type="ARBA" id="ARBA00022553"/>
    </source>
</evidence>
<dbReference type="CDD" id="cd00130">
    <property type="entry name" value="PAS"/>
    <property type="match status" value="3"/>
</dbReference>
<dbReference type="SMART" id="SM00387">
    <property type="entry name" value="HATPase_c"/>
    <property type="match status" value="1"/>
</dbReference>
<feature type="modified residue" description="4-aspartylphosphate" evidence="8">
    <location>
        <position position="1495"/>
    </location>
</feature>
<feature type="domain" description="PAS" evidence="12">
    <location>
        <begin position="652"/>
        <end position="724"/>
    </location>
</feature>
<evidence type="ECO:0000313" key="15">
    <source>
        <dbReference type="Proteomes" id="UP000008206"/>
    </source>
</evidence>
<feature type="domain" description="PAC" evidence="13">
    <location>
        <begin position="997"/>
        <end position="1049"/>
    </location>
</feature>
<evidence type="ECO:0000256" key="9">
    <source>
        <dbReference type="SAM" id="Coils"/>
    </source>
</evidence>
<dbReference type="Pfam" id="PF02518">
    <property type="entry name" value="HATPase_c"/>
    <property type="match status" value="1"/>
</dbReference>
<dbReference type="InterPro" id="IPR004358">
    <property type="entry name" value="Sig_transdc_His_kin-like_C"/>
</dbReference>
<dbReference type="InterPro" id="IPR029016">
    <property type="entry name" value="GAF-like_dom_sf"/>
</dbReference>
<dbReference type="InterPro" id="IPR003661">
    <property type="entry name" value="HisK_dim/P_dom"/>
</dbReference>
<dbReference type="EC" id="2.7.13.3" evidence="3"/>
<dbReference type="InterPro" id="IPR013655">
    <property type="entry name" value="PAS_fold_3"/>
</dbReference>
<evidence type="ECO:0000256" key="7">
    <source>
        <dbReference type="ARBA" id="ARBA00074306"/>
    </source>
</evidence>
<dbReference type="CDD" id="cd17580">
    <property type="entry name" value="REC_2_DhkD-like"/>
    <property type="match status" value="1"/>
</dbReference>
<dbReference type="Gene3D" id="3.30.450.40">
    <property type="match status" value="1"/>
</dbReference>
<feature type="modified residue" description="4-aspartylphosphate" evidence="8">
    <location>
        <position position="445"/>
    </location>
</feature>
<protein>
    <recommendedName>
        <fullName evidence="7">Circadian input-output histidine kinase CikA</fullName>
        <ecNumber evidence="3">2.7.13.3</ecNumber>
    </recommendedName>
</protein>
<dbReference type="PROSITE" id="PS50113">
    <property type="entry name" value="PAC"/>
    <property type="match status" value="3"/>
</dbReference>
<dbReference type="PROSITE" id="PS50110">
    <property type="entry name" value="RESPONSE_REGULATORY"/>
    <property type="match status" value="2"/>
</dbReference>
<keyword evidence="5 14" id="KW-0808">Transferase</keyword>
<feature type="domain" description="PAC" evidence="13">
    <location>
        <begin position="727"/>
        <end position="780"/>
    </location>
</feature>
<evidence type="ECO:0000259" key="13">
    <source>
        <dbReference type="PROSITE" id="PS50113"/>
    </source>
</evidence>
<dbReference type="CDD" id="cd00082">
    <property type="entry name" value="HisKA"/>
    <property type="match status" value="1"/>
</dbReference>
<dbReference type="InterPro" id="IPR001789">
    <property type="entry name" value="Sig_transdc_resp-reg_receiver"/>
</dbReference>
<feature type="domain" description="Response regulatory" evidence="11">
    <location>
        <begin position="1446"/>
        <end position="1565"/>
    </location>
</feature>
<dbReference type="NCBIfam" id="TIGR00229">
    <property type="entry name" value="sensory_box"/>
    <property type="match status" value="5"/>
</dbReference>
<dbReference type="InterPro" id="IPR011006">
    <property type="entry name" value="CheY-like_superfamily"/>
</dbReference>
<reference evidence="15" key="1">
    <citation type="journal article" date="2011" name="MBio">
        <title>Novel metabolic attributes of the genus Cyanothece, comprising a group of unicellular nitrogen-fixing Cyanobacteria.</title>
        <authorList>
            <person name="Bandyopadhyay A."/>
            <person name="Elvitigala T."/>
            <person name="Welsh E."/>
            <person name="Stockel J."/>
            <person name="Liberton M."/>
            <person name="Min H."/>
            <person name="Sherman L.A."/>
            <person name="Pakrasi H.B."/>
        </authorList>
    </citation>
    <scope>NUCLEOTIDE SEQUENCE [LARGE SCALE GENOMIC DNA]</scope>
    <source>
        <strain evidence="15">PCC 7822</strain>
    </source>
</reference>
<dbReference type="FunFam" id="3.30.450.20:FF:000099">
    <property type="entry name" value="Sensory box sensor histidine kinase"/>
    <property type="match status" value="2"/>
</dbReference>
<feature type="domain" description="PAS" evidence="12">
    <location>
        <begin position="781"/>
        <end position="850"/>
    </location>
</feature>
<dbReference type="CDD" id="cd17574">
    <property type="entry name" value="REC_OmpR"/>
    <property type="match status" value="1"/>
</dbReference>
<name>E0UIX4_GLOV7</name>
<dbReference type="SUPFAM" id="SSF55781">
    <property type="entry name" value="GAF domain-like"/>
    <property type="match status" value="1"/>
</dbReference>
<evidence type="ECO:0000259" key="10">
    <source>
        <dbReference type="PROSITE" id="PS50109"/>
    </source>
</evidence>
<dbReference type="SUPFAM" id="SSF55874">
    <property type="entry name" value="ATPase domain of HSP90 chaperone/DNA topoisomerase II/histidine kinase"/>
    <property type="match status" value="1"/>
</dbReference>
<dbReference type="SUPFAM" id="SSF55785">
    <property type="entry name" value="PYP-like sensor domain (PAS domain)"/>
    <property type="match status" value="6"/>
</dbReference>
<feature type="domain" description="Histidine kinase" evidence="10">
    <location>
        <begin position="1200"/>
        <end position="1418"/>
    </location>
</feature>
<dbReference type="InterPro" id="IPR005467">
    <property type="entry name" value="His_kinase_dom"/>
</dbReference>
<keyword evidence="9" id="KW-0175">Coiled coil</keyword>
<keyword evidence="15" id="KW-1185">Reference proteome</keyword>
<dbReference type="SUPFAM" id="SSF52172">
    <property type="entry name" value="CheY-like"/>
    <property type="match status" value="2"/>
</dbReference>
<dbReference type="InterPro" id="IPR036097">
    <property type="entry name" value="HisK_dim/P_sf"/>
</dbReference>
<dbReference type="SMART" id="SM00086">
    <property type="entry name" value="PAC"/>
    <property type="match status" value="5"/>
</dbReference>
<keyword evidence="5 14" id="KW-0418">Kinase</keyword>
<evidence type="ECO:0000256" key="5">
    <source>
        <dbReference type="ARBA" id="ARBA00022777"/>
    </source>
</evidence>
<keyword evidence="6" id="KW-0902">Two-component regulatory system</keyword>
<dbReference type="Gene3D" id="3.30.450.20">
    <property type="entry name" value="PAS domain"/>
    <property type="match status" value="6"/>
</dbReference>
<dbReference type="PANTHER" id="PTHR43547:SF2">
    <property type="entry name" value="HYBRID SIGNAL TRANSDUCTION HISTIDINE KINASE C"/>
    <property type="match status" value="1"/>
</dbReference>
<dbReference type="Pfam" id="PF00512">
    <property type="entry name" value="HisKA"/>
    <property type="match status" value="1"/>
</dbReference>
<dbReference type="InterPro" id="IPR000700">
    <property type="entry name" value="PAS-assoc_C"/>
</dbReference>
<dbReference type="SMART" id="SM00388">
    <property type="entry name" value="HisKA"/>
    <property type="match status" value="1"/>
</dbReference>
<dbReference type="HOGENOM" id="CLU_000445_114_71_3"/>
<dbReference type="InterPro" id="IPR000014">
    <property type="entry name" value="PAS"/>
</dbReference>
<evidence type="ECO:0000259" key="12">
    <source>
        <dbReference type="PROSITE" id="PS50112"/>
    </source>
</evidence>
<dbReference type="GO" id="GO:0000155">
    <property type="term" value="F:phosphorelay sensor kinase activity"/>
    <property type="evidence" value="ECO:0007669"/>
    <property type="project" value="InterPro"/>
</dbReference>
<feature type="domain" description="PAS" evidence="12">
    <location>
        <begin position="535"/>
        <end position="605"/>
    </location>
</feature>
<feature type="coiled-coil region" evidence="9">
    <location>
        <begin position="1162"/>
        <end position="1196"/>
    </location>
</feature>
<dbReference type="Pfam" id="PF00072">
    <property type="entry name" value="Response_reg"/>
    <property type="match status" value="2"/>
</dbReference>
<dbReference type="RefSeq" id="WP_013322659.1">
    <property type="nucleotide sequence ID" value="NC_014501.1"/>
</dbReference>
<comment type="similarity">
    <text evidence="2">In the N-terminal section; belongs to the phytochrome family.</text>
</comment>
<dbReference type="eggNOG" id="COG0745">
    <property type="taxonomic scope" value="Bacteria"/>
</dbReference>
<feature type="coiled-coil region" evidence="9">
    <location>
        <begin position="518"/>
        <end position="545"/>
    </location>
</feature>
<dbReference type="Proteomes" id="UP000008206">
    <property type="component" value="Chromosome"/>
</dbReference>
<dbReference type="KEGG" id="cyj:Cyan7822_2583"/>
<dbReference type="CDD" id="cd16922">
    <property type="entry name" value="HATPase_EvgS-ArcB-TorS-like"/>
    <property type="match status" value="1"/>
</dbReference>
<dbReference type="SUPFAM" id="SSF47384">
    <property type="entry name" value="Homodimeric domain of signal transducing histidine kinase"/>
    <property type="match status" value="1"/>
</dbReference>
<dbReference type="Pfam" id="PF08448">
    <property type="entry name" value="PAS_4"/>
    <property type="match status" value="3"/>
</dbReference>
<feature type="domain" description="PAC" evidence="13">
    <location>
        <begin position="1123"/>
        <end position="1175"/>
    </location>
</feature>
<dbReference type="eggNOG" id="COG0784">
    <property type="taxonomic scope" value="Bacteria"/>
</dbReference>
<gene>
    <name evidence="14" type="ordered locus">Cyan7822_2583</name>
</gene>
<evidence type="ECO:0000256" key="1">
    <source>
        <dbReference type="ARBA" id="ARBA00000085"/>
    </source>
</evidence>
<dbReference type="PRINTS" id="PR00344">
    <property type="entry name" value="BCTRLSENSOR"/>
</dbReference>
<evidence type="ECO:0000259" key="11">
    <source>
        <dbReference type="PROSITE" id="PS50110"/>
    </source>
</evidence>
<dbReference type="PROSITE" id="PS50109">
    <property type="entry name" value="HIS_KIN"/>
    <property type="match status" value="1"/>
</dbReference>
<proteinExistence type="inferred from homology"/>
<dbReference type="Gene3D" id="3.40.50.2300">
    <property type="match status" value="2"/>
</dbReference>
<dbReference type="eggNOG" id="COG3829">
    <property type="taxonomic scope" value="Bacteria"/>
</dbReference>
<sequence>MTQQTKATISENIFAEGGEMGKLMRSLDWSQTLLGPVSEWPQSLKTSVSIILNSRYPMFVWWGPQYANLYNDAYRPLLGASKHPQYLGKSAKDCWAEVWDVVGPLADSVLVTGQPAGSEDLLLIMDRNGYDEETYFTFSYSPIRDESGEVGGVFCAVIETTERIIGERRLRTLRELGDNRAQAQTVQQACQMATKTLSSNQYDIPFALLYLIDAEGKSAYLAGTTTNLEAGTLISPLDVDLQNERDPWHLTEVHRTKTLLHISDLTERWGALPGGNWPEQAHSALVMPLAQLGWLIVGISPRRELDDHYRGFFDLVSHHLSYALANAEAYETDMISLPTGLAHLPKDKVSHQGGLTFNKNNGNCFGEEALGGLPEDKPTETVPDRAAIATVFGSRPRILLADDNADMRDYIKRLLTDLYEVETVSDGIAVLEALARELPDLVLTDVMMPGLDGFELLRELRANPNTRQIPIILLSARAGEPSRVEGLKAGADDYLIKPFSARELLARVETHLKMAQIREENAHREQQLRIEAEEARKEVINILETITDGFFSLDHQWRFTYVNQETERLCQKTREEFLGHSIWEVYPELINSEFDQQLRRAASQKISVHFESPSLYARLWREVHIYPHQNGLAVYWRDITQRKQIEAALSQSETQFRQLADAMPQIVWITNAAGKVEYLNQQWFDYTALPQNENSYNPEQIRSAIHPDDLSTIVESWKTAFTNQTPYQSEFRLRRGRDGSYRWFLGRAVVIKGPQGEIIAWYGTSTDIDDYKQAELCIRKKESLLNALIASSPIGISFFDQDLCYLYVNQALATINGVPLNEHLGRSLEEVLPLMAAEFRPLLTQILQTQQPLLNHEFMGEIIPGNFRHCLANHFPVCLPDGEVLGIGVTVMDITQLKQVEAALRASEATATERAQELETLMEITPVGLWIAHDPDCHSMSANQTAYQLMQAKPGDIATATPPDGTYPLNFKQRRNGKEITPDDLPMQVAARSGQEITDEIEFVFEDGTVRFIYGRAIPLTNESGQIRGVIGAFVDITERKQAEEALRQSEQRYRYLAEAIPQLVWITNSQGYNEYVNQQMCEYTGLTFEQLLQFDWREIIHPEDIEQTYQKWMAAVEQDGYYEMEYRLRNAQGKYQWYLGRAIPLKNEQGKIVKWFGTSTNIDAQKQLEAQRESLLSLERAAREQAEEANRIKDEFLAVLSHELRSPLNPILGWAKLLQTQNFNAETYQKGLSTIERNAALQAQLIEDLLDISRIMRGKLNLKIVPVNLIFIIESALETVRLAAEAKTINIQKDLDLTVGKVLGDTARLQQIVWNLLSNAVKFTPTGGQVNVKLEGSGNEAVITVSDTGQGISANFLPYVFDYFRQADSKTTRKFGGLGLGLAIVRHLVELHGGTVTANSPGENQGATFSVKLPLINQDTIPKTDSTDITESHQQRSILQLSGMDILVVDDDADTRDFLGFLLREAGAKVVTLASATEALQVLAGSKPDVLLCDIGMPEIDGYMLIKQVRIWENQSGEKPILAIALTAYAGDLNHEKALKAGFQHHISKPIKPEELLKFLASKRQ</sequence>
<evidence type="ECO:0000313" key="14">
    <source>
        <dbReference type="EMBL" id="ADN14554.1"/>
    </source>
</evidence>
<dbReference type="InterPro" id="IPR036890">
    <property type="entry name" value="HATPase_C_sf"/>
</dbReference>
<dbReference type="eggNOG" id="COG2202">
    <property type="taxonomic scope" value="Bacteria"/>
</dbReference>
<dbReference type="PANTHER" id="PTHR43547">
    <property type="entry name" value="TWO-COMPONENT HISTIDINE KINASE"/>
    <property type="match status" value="1"/>
</dbReference>
<dbReference type="Pfam" id="PF08447">
    <property type="entry name" value="PAS_3"/>
    <property type="match status" value="2"/>
</dbReference>
<dbReference type="PROSITE" id="PS50112">
    <property type="entry name" value="PAS"/>
    <property type="match status" value="4"/>
</dbReference>
<dbReference type="InterPro" id="IPR035965">
    <property type="entry name" value="PAS-like_dom_sf"/>
</dbReference>
<evidence type="ECO:0000256" key="8">
    <source>
        <dbReference type="PROSITE-ProRule" id="PRU00169"/>
    </source>
</evidence>
<dbReference type="InterPro" id="IPR003594">
    <property type="entry name" value="HATPase_dom"/>
</dbReference>
<accession>E0UIX4</accession>
<dbReference type="FunFam" id="3.30.565.10:FF:000010">
    <property type="entry name" value="Sensor histidine kinase RcsC"/>
    <property type="match status" value="1"/>
</dbReference>
<dbReference type="eggNOG" id="COG2205">
    <property type="taxonomic scope" value="Bacteria"/>
</dbReference>
<dbReference type="Gene3D" id="1.10.287.130">
    <property type="match status" value="1"/>
</dbReference>
<dbReference type="Gene3D" id="3.30.565.10">
    <property type="entry name" value="Histidine kinase-like ATPase, C-terminal domain"/>
    <property type="match status" value="1"/>
</dbReference>
<dbReference type="STRING" id="497965.Cyan7822_2583"/>
<evidence type="ECO:0000256" key="2">
    <source>
        <dbReference type="ARBA" id="ARBA00006402"/>
    </source>
</evidence>
<evidence type="ECO:0000256" key="6">
    <source>
        <dbReference type="ARBA" id="ARBA00023012"/>
    </source>
</evidence>
<dbReference type="OrthoDB" id="9813151at2"/>
<dbReference type="SMART" id="SM00448">
    <property type="entry name" value="REC"/>
    <property type="match status" value="2"/>
</dbReference>
<dbReference type="EMBL" id="CP002198">
    <property type="protein sequence ID" value="ADN14554.1"/>
    <property type="molecule type" value="Genomic_DNA"/>
</dbReference>
<feature type="domain" description="Response regulatory" evidence="11">
    <location>
        <begin position="397"/>
        <end position="512"/>
    </location>
</feature>